<dbReference type="OrthoDB" id="1914453at2759"/>
<dbReference type="OMA" id="KTCRCTF"/>
<dbReference type="GO" id="GO:0000724">
    <property type="term" value="P:double-strand break repair via homologous recombination"/>
    <property type="evidence" value="ECO:0007669"/>
    <property type="project" value="TreeGrafter"/>
</dbReference>
<evidence type="ECO:0000256" key="1">
    <source>
        <dbReference type="SAM" id="MobiDB-lite"/>
    </source>
</evidence>
<feature type="compositionally biased region" description="Acidic residues" evidence="1">
    <location>
        <begin position="12"/>
        <end position="22"/>
    </location>
</feature>
<name>A0A0L8FHK9_OCTBM</name>
<dbReference type="Pfam" id="PF14951">
    <property type="entry name" value="DUF4503"/>
    <property type="match status" value="1"/>
</dbReference>
<dbReference type="GO" id="GO:0000228">
    <property type="term" value="C:nuclear chromosome"/>
    <property type="evidence" value="ECO:0007669"/>
    <property type="project" value="TreeGrafter"/>
</dbReference>
<dbReference type="InterPro" id="IPR028026">
    <property type="entry name" value="DUF4502"/>
</dbReference>
<dbReference type="InterPro" id="IPR053054">
    <property type="entry name" value="DNA_repair-scaffolding"/>
</dbReference>
<evidence type="ECO:0008006" key="5">
    <source>
        <dbReference type="Google" id="ProtNLM"/>
    </source>
</evidence>
<dbReference type="KEGG" id="obi:106883305"/>
<evidence type="ECO:0000259" key="2">
    <source>
        <dbReference type="Pfam" id="PF14950"/>
    </source>
</evidence>
<dbReference type="EMBL" id="KQ431468">
    <property type="protein sequence ID" value="KOF63158.1"/>
    <property type="molecule type" value="Genomic_DNA"/>
</dbReference>
<accession>A0A0L8FHK9</accession>
<dbReference type="PANTHER" id="PTHR34347">
    <property type="entry name" value="DNA REPAIR-SCAFFOLDING PROTEIN SPIDR"/>
    <property type="match status" value="1"/>
</dbReference>
<dbReference type="STRING" id="37653.A0A0L8FHK9"/>
<dbReference type="Pfam" id="PF14950">
    <property type="entry name" value="DUF4502"/>
    <property type="match status" value="1"/>
</dbReference>
<organism evidence="4">
    <name type="scientific">Octopus bimaculoides</name>
    <name type="common">California two-spotted octopus</name>
    <dbReference type="NCBI Taxonomy" id="37653"/>
    <lineage>
        <taxon>Eukaryota</taxon>
        <taxon>Metazoa</taxon>
        <taxon>Spiralia</taxon>
        <taxon>Lophotrochozoa</taxon>
        <taxon>Mollusca</taxon>
        <taxon>Cephalopoda</taxon>
        <taxon>Coleoidea</taxon>
        <taxon>Octopodiformes</taxon>
        <taxon>Octopoda</taxon>
        <taxon>Incirrata</taxon>
        <taxon>Octopodidae</taxon>
        <taxon>Octopus</taxon>
    </lineage>
</organism>
<dbReference type="GO" id="GO:0005654">
    <property type="term" value="C:nucleoplasm"/>
    <property type="evidence" value="ECO:0007669"/>
    <property type="project" value="TreeGrafter"/>
</dbReference>
<feature type="region of interest" description="Disordered" evidence="1">
    <location>
        <begin position="1"/>
        <end position="42"/>
    </location>
</feature>
<feature type="region of interest" description="Disordered" evidence="1">
    <location>
        <begin position="222"/>
        <end position="259"/>
    </location>
</feature>
<protein>
    <recommendedName>
        <fullName evidence="5">DUF4503 domain-containing protein</fullName>
    </recommendedName>
</protein>
<dbReference type="InterPro" id="IPR028032">
    <property type="entry name" value="DUF4503"/>
</dbReference>
<proteinExistence type="predicted"/>
<sequence>MSCHKSKTLMESSDEDFDIEDDSSPKKSDSKNISMLQKGCHSEKDWQRCGDDFAHLTTFKHSRKKKKAQNVSLNSEHKDFEESIELNQEDIIWSSSDEESNCELIPSSKRLTKTKEKLPKLTGKTSSNFCWPTNINDQANVKHEKIRKTVQRNLICNFGIKKEDYESSKLPSNEISVTSLVDQQEKQKEESHIKTVSTTNTSNFQYQSGVAIEDFPSDEEINSIEELSPPPSKKKNTTNSDISPEIGISSWSSSTQNSQTEIRKKASNWVEIIEVSTPMKNQGEVSEPTKIQPEISEHNSAKKKRKYISNGLAAKLLRFQARSRVDSNIRYYQQNSKLSGCSEMLTVSIEKITHQYGIVNAMCVPGTYSEKKEWIPNSNNSHCTVLFSYNKANDLKLSVGSLVQIYPPWQELSLRADCSKVLLCTNYCHKLEVPLERTSIVQTDPIHVDQQQVHWALTWNCPCSSSGSLKQCPAHACPSLTKCPTLFASNSQPLSTKEIPTSESTLTTVTIPSKRIHIDSNNTILDSIQGNPNLPQYGMCFQATILRVFLFKNYEESLDDDSQQEVLTCWSVLVEDTQGTVSLVHLPSKNSFDKENQIVPDYYAVNCIWNFYGMRVLSRANRHREPDLFSIIDTTWVCPQIPTETENEIVVCTVNQETQVTSVAKNTPGFCYEIGPQDTSFTKSGYLPAPVTIPWTMSKLDLVTLKDFQQKVNEYVGQRLTFIGKLVYNWSKCEADQNSCSIDSSGILYVTDSSISSDVPGFNYITIHYRKSFILPSQLSTVVLIKDVLIQQKNFAIVDRFSRIWTWPLPDHVTQQLSTNVNIDIADKYQSIKLSLPNLKIDSNVYNLVKVQGVIYSIDQDKAVIWQTCPKCDKEELALKKNNEESWLFCFVCNCRVDDTVTHITMEVIIRCLALPGNYQVTVNLQQKTIEGLLPGNNSGDDYDVSTVLGQQLGPLTCLLKKHNNLPRKQISEFYLEEIQLI</sequence>
<feature type="domain" description="DUF4502" evidence="2">
    <location>
        <begin position="37"/>
        <end position="412"/>
    </location>
</feature>
<feature type="compositionally biased region" description="Low complexity" evidence="1">
    <location>
        <begin position="242"/>
        <end position="258"/>
    </location>
</feature>
<evidence type="ECO:0000313" key="4">
    <source>
        <dbReference type="EMBL" id="KOF63158.1"/>
    </source>
</evidence>
<dbReference type="AlphaFoldDB" id="A0A0L8FHK9"/>
<gene>
    <name evidence="4" type="ORF">OCBIM_22020119mg</name>
</gene>
<evidence type="ECO:0000259" key="3">
    <source>
        <dbReference type="Pfam" id="PF14951"/>
    </source>
</evidence>
<feature type="domain" description="DUF4503" evidence="3">
    <location>
        <begin position="576"/>
        <end position="981"/>
    </location>
</feature>
<dbReference type="PANTHER" id="PTHR34347:SF1">
    <property type="entry name" value="DNA REPAIR-SCAFFOLDING PROTEIN"/>
    <property type="match status" value="1"/>
</dbReference>
<reference evidence="4" key="1">
    <citation type="submission" date="2015-07" db="EMBL/GenBank/DDBJ databases">
        <title>MeaNS - Measles Nucleotide Surveillance Program.</title>
        <authorList>
            <person name="Tran T."/>
            <person name="Druce J."/>
        </authorList>
    </citation>
    <scope>NUCLEOTIDE SEQUENCE</scope>
    <source>
        <strain evidence="4">UCB-OBI-ISO-001</strain>
        <tissue evidence="4">Gonad</tissue>
    </source>
</reference>
<dbReference type="GO" id="GO:0070202">
    <property type="term" value="P:regulation of establishment of protein localization to chromosome"/>
    <property type="evidence" value="ECO:0007669"/>
    <property type="project" value="TreeGrafter"/>
</dbReference>